<feature type="domain" description="VWFA" evidence="2">
    <location>
        <begin position="129"/>
        <end position="254"/>
    </location>
</feature>
<dbReference type="EMBL" id="JBHTIU010000033">
    <property type="protein sequence ID" value="MFD0869634.1"/>
    <property type="molecule type" value="Genomic_DNA"/>
</dbReference>
<dbReference type="InterPro" id="IPR002035">
    <property type="entry name" value="VWF_A"/>
</dbReference>
<dbReference type="Proteomes" id="UP001597120">
    <property type="component" value="Unassembled WGS sequence"/>
</dbReference>
<dbReference type="InterPro" id="IPR036465">
    <property type="entry name" value="vWFA_dom_sf"/>
</dbReference>
<feature type="region of interest" description="Disordered" evidence="1">
    <location>
        <begin position="228"/>
        <end position="254"/>
    </location>
</feature>
<keyword evidence="4" id="KW-1185">Reference proteome</keyword>
<dbReference type="RefSeq" id="WP_313960582.1">
    <property type="nucleotide sequence ID" value="NZ_JBHTIU010000033.1"/>
</dbReference>
<protein>
    <recommendedName>
        <fullName evidence="2">VWFA domain-containing protein</fullName>
    </recommendedName>
</protein>
<accession>A0ABW3DAS7</accession>
<dbReference type="CDD" id="cd00198">
    <property type="entry name" value="vWFA"/>
    <property type="match status" value="1"/>
</dbReference>
<organism evidence="3 4">
    <name type="scientific">Paenibacillus residui</name>
    <dbReference type="NCBI Taxonomy" id="629724"/>
    <lineage>
        <taxon>Bacteria</taxon>
        <taxon>Bacillati</taxon>
        <taxon>Bacillota</taxon>
        <taxon>Bacilli</taxon>
        <taxon>Bacillales</taxon>
        <taxon>Paenibacillaceae</taxon>
        <taxon>Paenibacillus</taxon>
    </lineage>
</organism>
<evidence type="ECO:0000313" key="3">
    <source>
        <dbReference type="EMBL" id="MFD0869634.1"/>
    </source>
</evidence>
<dbReference type="SUPFAM" id="SSF53300">
    <property type="entry name" value="vWA-like"/>
    <property type="match status" value="2"/>
</dbReference>
<evidence type="ECO:0000256" key="1">
    <source>
        <dbReference type="SAM" id="MobiDB-lite"/>
    </source>
</evidence>
<dbReference type="Gene3D" id="3.40.50.410">
    <property type="entry name" value="von Willebrand factor, type A domain"/>
    <property type="match status" value="1"/>
</dbReference>
<gene>
    <name evidence="3" type="ORF">ACFQ03_10770</name>
</gene>
<sequence length="254" mass="27444">MKQIILITDGCSNVGISPVAAAARALAEGIVVNVIGVIDEGETGHYGIEEINDIARAGGGLSRMVVPSMVAQTMQMMTRKTMLHTIHDAVNHELKQIVGPGAALEKLHPEQRSQVVQVIDDLAETSEMKVALLVDASASMKPKLETVREAIGDLMLSMQARKGKSEIAVFHFPDAKGQREVCMDMDWTTRLANVRDLFYKINMKGTTPTGPALLHVIRFLSGERNGEMDGGEPAAGITHSRQPGKDGMLSDYVV</sequence>
<dbReference type="PROSITE" id="PS50234">
    <property type="entry name" value="VWFA"/>
    <property type="match status" value="2"/>
</dbReference>
<reference evidence="4" key="1">
    <citation type="journal article" date="2019" name="Int. J. Syst. Evol. Microbiol.">
        <title>The Global Catalogue of Microorganisms (GCM) 10K type strain sequencing project: providing services to taxonomists for standard genome sequencing and annotation.</title>
        <authorList>
            <consortium name="The Broad Institute Genomics Platform"/>
            <consortium name="The Broad Institute Genome Sequencing Center for Infectious Disease"/>
            <person name="Wu L."/>
            <person name="Ma J."/>
        </authorList>
    </citation>
    <scope>NUCLEOTIDE SEQUENCE [LARGE SCALE GENOMIC DNA]</scope>
    <source>
        <strain evidence="4">CCUG 57263</strain>
    </source>
</reference>
<name>A0ABW3DAS7_9BACL</name>
<evidence type="ECO:0000259" key="2">
    <source>
        <dbReference type="PROSITE" id="PS50234"/>
    </source>
</evidence>
<proteinExistence type="predicted"/>
<feature type="domain" description="VWFA" evidence="2">
    <location>
        <begin position="1"/>
        <end position="86"/>
    </location>
</feature>
<comment type="caution">
    <text evidence="3">The sequence shown here is derived from an EMBL/GenBank/DDBJ whole genome shotgun (WGS) entry which is preliminary data.</text>
</comment>
<evidence type="ECO:0000313" key="4">
    <source>
        <dbReference type="Proteomes" id="UP001597120"/>
    </source>
</evidence>